<gene>
    <name evidence="2" type="ORF">EIN_343730</name>
</gene>
<evidence type="ECO:0000313" key="3">
    <source>
        <dbReference type="Proteomes" id="UP000014680"/>
    </source>
</evidence>
<keyword evidence="1" id="KW-1133">Transmembrane helix</keyword>
<accession>L7FM34</accession>
<evidence type="ECO:0000313" key="2">
    <source>
        <dbReference type="EMBL" id="ELP88579.1"/>
    </source>
</evidence>
<feature type="non-terminal residue" evidence="2">
    <location>
        <position position="150"/>
    </location>
</feature>
<keyword evidence="1" id="KW-0472">Membrane</keyword>
<name>L7FM34_ENTIV</name>
<proteinExistence type="predicted"/>
<evidence type="ECO:0000256" key="1">
    <source>
        <dbReference type="SAM" id="Phobius"/>
    </source>
</evidence>
<dbReference type="GeneID" id="14887560"/>
<dbReference type="Proteomes" id="UP000014680">
    <property type="component" value="Unassembled WGS sequence"/>
</dbReference>
<dbReference type="KEGG" id="eiv:EIN_343730"/>
<protein>
    <submittedName>
        <fullName evidence="2">Uncharacterized protein</fullName>
    </submittedName>
</protein>
<keyword evidence="1" id="KW-0812">Transmembrane</keyword>
<feature type="transmembrane region" description="Helical" evidence="1">
    <location>
        <begin position="12"/>
        <end position="34"/>
    </location>
</feature>
<dbReference type="VEuPathDB" id="AmoebaDB:EIN_343730"/>
<dbReference type="RefSeq" id="XP_004255350.1">
    <property type="nucleotide sequence ID" value="XM_004255302.1"/>
</dbReference>
<dbReference type="AlphaFoldDB" id="L7FM34"/>
<sequence length="150" mass="17842">MNKVSRLSETRFLYTVLVSNWVFEYYEEFVNFILLSGVEQNISKNIPNNSELGVVSFTNPVFVGVVYFVNVLMTEMKALSDWLQTDGLLFFMAFKRIELYIKHLFDIRVLIKNGDFKYFKKYLYGGIIDPNERERIIDRNERYTKFLSNL</sequence>
<reference evidence="2 3" key="1">
    <citation type="submission" date="2012-10" db="EMBL/GenBank/DDBJ databases">
        <authorList>
            <person name="Zafar N."/>
            <person name="Inman J."/>
            <person name="Hall N."/>
            <person name="Lorenzi H."/>
            <person name="Caler E."/>
        </authorList>
    </citation>
    <scope>NUCLEOTIDE SEQUENCE [LARGE SCALE GENOMIC DNA]</scope>
    <source>
        <strain evidence="2 3">IP1</strain>
    </source>
</reference>
<feature type="transmembrane region" description="Helical" evidence="1">
    <location>
        <begin position="54"/>
        <end position="73"/>
    </location>
</feature>
<dbReference type="EMBL" id="KB206747">
    <property type="protein sequence ID" value="ELP88579.1"/>
    <property type="molecule type" value="Genomic_DNA"/>
</dbReference>
<keyword evidence="3" id="KW-1185">Reference proteome</keyword>
<organism evidence="2 3">
    <name type="scientific">Entamoeba invadens IP1</name>
    <dbReference type="NCBI Taxonomy" id="370355"/>
    <lineage>
        <taxon>Eukaryota</taxon>
        <taxon>Amoebozoa</taxon>
        <taxon>Evosea</taxon>
        <taxon>Archamoebae</taxon>
        <taxon>Mastigamoebida</taxon>
        <taxon>Entamoebidae</taxon>
        <taxon>Entamoeba</taxon>
    </lineage>
</organism>